<evidence type="ECO:0000256" key="5">
    <source>
        <dbReference type="ARBA" id="ARBA00022723"/>
    </source>
</evidence>
<dbReference type="EMBL" id="SNXO01000004">
    <property type="protein sequence ID" value="TDP59138.1"/>
    <property type="molecule type" value="Genomic_DNA"/>
</dbReference>
<evidence type="ECO:0000313" key="12">
    <source>
        <dbReference type="Proteomes" id="UP000295500"/>
    </source>
</evidence>
<dbReference type="InterPro" id="IPR006638">
    <property type="entry name" value="Elp3/MiaA/NifB-like_rSAM"/>
</dbReference>
<organism evidence="11 12">
    <name type="scientific">Aminicella lysinilytica</name>
    <dbReference type="NCBI Taxonomy" id="433323"/>
    <lineage>
        <taxon>Bacteria</taxon>
        <taxon>Bacillati</taxon>
        <taxon>Bacillota</taxon>
        <taxon>Clostridia</taxon>
        <taxon>Peptostreptococcales</taxon>
        <taxon>Anaerovoracaceae</taxon>
        <taxon>Aminicella</taxon>
    </lineage>
</organism>
<feature type="domain" description="Radical SAM core" evidence="10">
    <location>
        <begin position="1"/>
        <end position="233"/>
    </location>
</feature>
<keyword evidence="5 9" id="KW-0479">Metal-binding</keyword>
<keyword evidence="9" id="KW-0004">4Fe-4S</keyword>
<dbReference type="GO" id="GO:0005737">
    <property type="term" value="C:cytoplasm"/>
    <property type="evidence" value="ECO:0007669"/>
    <property type="project" value="UniProtKB-SubCell"/>
</dbReference>
<evidence type="ECO:0000256" key="7">
    <source>
        <dbReference type="ARBA" id="ARBA00023014"/>
    </source>
</evidence>
<dbReference type="SFLD" id="SFLDF00562">
    <property type="entry name" value="HemN-like__clustered_with_heat"/>
    <property type="match status" value="1"/>
</dbReference>
<dbReference type="InterPro" id="IPR004559">
    <property type="entry name" value="HemW-like"/>
</dbReference>
<dbReference type="InterPro" id="IPR013785">
    <property type="entry name" value="Aldolase_TIM"/>
</dbReference>
<sequence>MKKLGIYIHVPFCLKRCNYCGFYSNAMTDATGAREAQTHYVQWLIGKIREKGEEFRKKYLVDTIFIGGGTPTILQPEAIEAIMGAIRENFAVESDAEITIESNPKTLTPQKLKRYRATGINRLSIGAQSMDDDILKYLGRAHDRADFLETYEMARKCGFDNINVDLMFAIPGQTKAQWQDTVEQVIMQDPEHISFYSLQIEEDTPFYNDYIDGRLVPLDDGLDRDMYHWAIGRLKSAGYTHYEISNAAKPGYECRHNLKYWSFDEYLGIGDSASSFMNGIRTTEKPREEYHENDFDDNAGEFVFTGLRKRQGISKREFAERFGREFWDVYEGRRARVQEFFDSGALLEEGDRLWLSEDGIDISNQIMAMFV</sequence>
<keyword evidence="12" id="KW-1185">Reference proteome</keyword>
<dbReference type="SFLD" id="SFLDS00029">
    <property type="entry name" value="Radical_SAM"/>
    <property type="match status" value="1"/>
</dbReference>
<gene>
    <name evidence="11" type="ORF">EV211_10471</name>
</gene>
<evidence type="ECO:0000256" key="1">
    <source>
        <dbReference type="ARBA" id="ARBA00006100"/>
    </source>
</evidence>
<dbReference type="Pfam" id="PF06969">
    <property type="entry name" value="HemN_C"/>
    <property type="match status" value="1"/>
</dbReference>
<dbReference type="NCBIfam" id="TIGR00539">
    <property type="entry name" value="hemN_rel"/>
    <property type="match status" value="1"/>
</dbReference>
<evidence type="ECO:0000259" key="10">
    <source>
        <dbReference type="PROSITE" id="PS51918"/>
    </source>
</evidence>
<comment type="caution">
    <text evidence="11">The sequence shown here is derived from an EMBL/GenBank/DDBJ whole genome shotgun (WGS) entry which is preliminary data.</text>
</comment>
<evidence type="ECO:0000256" key="3">
    <source>
        <dbReference type="ARBA" id="ARBA00022617"/>
    </source>
</evidence>
<comment type="subcellular location">
    <subcellularLocation>
        <location evidence="9">Cytoplasm</location>
    </subcellularLocation>
</comment>
<keyword evidence="6 9" id="KW-0408">Iron</keyword>
<dbReference type="PROSITE" id="PS51918">
    <property type="entry name" value="RADICAL_SAM"/>
    <property type="match status" value="1"/>
</dbReference>
<accession>A0A4R6Q975</accession>
<dbReference type="Gene3D" id="3.20.20.70">
    <property type="entry name" value="Aldolase class I"/>
    <property type="match status" value="1"/>
</dbReference>
<dbReference type="SUPFAM" id="SSF102114">
    <property type="entry name" value="Radical SAM enzymes"/>
    <property type="match status" value="1"/>
</dbReference>
<evidence type="ECO:0000256" key="6">
    <source>
        <dbReference type="ARBA" id="ARBA00023004"/>
    </source>
</evidence>
<dbReference type="GO" id="GO:0051539">
    <property type="term" value="F:4 iron, 4 sulfur cluster binding"/>
    <property type="evidence" value="ECO:0007669"/>
    <property type="project" value="UniProtKB-UniRule"/>
</dbReference>
<evidence type="ECO:0000256" key="8">
    <source>
        <dbReference type="ARBA" id="ARBA00023186"/>
    </source>
</evidence>
<dbReference type="CDD" id="cd01335">
    <property type="entry name" value="Radical_SAM"/>
    <property type="match status" value="1"/>
</dbReference>
<dbReference type="RefSeq" id="WP_133527741.1">
    <property type="nucleotide sequence ID" value="NZ_SNXO01000004.1"/>
</dbReference>
<comment type="function">
    <text evidence="9">Probably acts as a heme chaperone, transferring heme to an unknown acceptor. Binds one molecule of heme per monomer, possibly covalently. Binds 1 [4Fe-4S] cluster. The cluster is coordinated with 3 cysteines and an exchangeable S-adenosyl-L-methionine.</text>
</comment>
<dbReference type="InterPro" id="IPR010723">
    <property type="entry name" value="HemN_C"/>
</dbReference>
<protein>
    <recommendedName>
        <fullName evidence="2 9">Heme chaperone HemW</fullName>
    </recommendedName>
</protein>
<evidence type="ECO:0000313" key="11">
    <source>
        <dbReference type="EMBL" id="TDP59138.1"/>
    </source>
</evidence>
<dbReference type="SFLD" id="SFLDF00288">
    <property type="entry name" value="HemN-like__clustered_with_nucl"/>
    <property type="match status" value="1"/>
</dbReference>
<dbReference type="Pfam" id="PF04055">
    <property type="entry name" value="Radical_SAM"/>
    <property type="match status" value="1"/>
</dbReference>
<dbReference type="InterPro" id="IPR007197">
    <property type="entry name" value="rSAM"/>
</dbReference>
<keyword evidence="7 9" id="KW-0411">Iron-sulfur</keyword>
<dbReference type="SMART" id="SM00729">
    <property type="entry name" value="Elp3"/>
    <property type="match status" value="1"/>
</dbReference>
<dbReference type="PANTHER" id="PTHR13932">
    <property type="entry name" value="COPROPORPHYRINIGEN III OXIDASE"/>
    <property type="match status" value="1"/>
</dbReference>
<dbReference type="Proteomes" id="UP000295500">
    <property type="component" value="Unassembled WGS sequence"/>
</dbReference>
<dbReference type="SFLD" id="SFLDG01065">
    <property type="entry name" value="anaerobic_coproporphyrinogen-I"/>
    <property type="match status" value="1"/>
</dbReference>
<dbReference type="OrthoDB" id="9808022at2"/>
<comment type="similarity">
    <text evidence="1">Belongs to the anaerobic coproporphyrinogen-III oxidase family. HemW subfamily.</text>
</comment>
<dbReference type="GO" id="GO:0046872">
    <property type="term" value="F:metal ion binding"/>
    <property type="evidence" value="ECO:0007669"/>
    <property type="project" value="UniProtKB-UniRule"/>
</dbReference>
<dbReference type="AlphaFoldDB" id="A0A4R6Q975"/>
<reference evidence="11 12" key="1">
    <citation type="submission" date="2019-03" db="EMBL/GenBank/DDBJ databases">
        <title>Genomic Encyclopedia of Type Strains, Phase IV (KMG-IV): sequencing the most valuable type-strain genomes for metagenomic binning, comparative biology and taxonomic classification.</title>
        <authorList>
            <person name="Goeker M."/>
        </authorList>
    </citation>
    <scope>NUCLEOTIDE SEQUENCE [LARGE SCALE GENOMIC DNA]</scope>
    <source>
        <strain evidence="11 12">DSM 28287</strain>
    </source>
</reference>
<evidence type="ECO:0000256" key="2">
    <source>
        <dbReference type="ARBA" id="ARBA00017228"/>
    </source>
</evidence>
<proteinExistence type="inferred from homology"/>
<keyword evidence="8 9" id="KW-0143">Chaperone</keyword>
<keyword evidence="4 9" id="KW-0949">S-adenosyl-L-methionine</keyword>
<evidence type="ECO:0000256" key="4">
    <source>
        <dbReference type="ARBA" id="ARBA00022691"/>
    </source>
</evidence>
<evidence type="ECO:0000256" key="9">
    <source>
        <dbReference type="RuleBase" id="RU364116"/>
    </source>
</evidence>
<dbReference type="InterPro" id="IPR058240">
    <property type="entry name" value="rSAM_sf"/>
</dbReference>
<dbReference type="InterPro" id="IPR034505">
    <property type="entry name" value="Coproporphyrinogen-III_oxidase"/>
</dbReference>
<keyword evidence="9" id="KW-0963">Cytoplasm</keyword>
<keyword evidence="3 9" id="KW-0349">Heme</keyword>
<name>A0A4R6Q975_9FIRM</name>
<dbReference type="SFLD" id="SFLDG01082">
    <property type="entry name" value="B12-binding_domain_containing"/>
    <property type="match status" value="1"/>
</dbReference>
<dbReference type="GO" id="GO:0006779">
    <property type="term" value="P:porphyrin-containing compound biosynthetic process"/>
    <property type="evidence" value="ECO:0007669"/>
    <property type="project" value="InterPro"/>
</dbReference>
<dbReference type="GO" id="GO:0004109">
    <property type="term" value="F:coproporphyrinogen oxidase activity"/>
    <property type="evidence" value="ECO:0007669"/>
    <property type="project" value="InterPro"/>
</dbReference>
<dbReference type="PANTHER" id="PTHR13932:SF5">
    <property type="entry name" value="RADICAL S-ADENOSYL METHIONINE DOMAIN-CONTAINING PROTEIN 1, MITOCHONDRIAL"/>
    <property type="match status" value="1"/>
</dbReference>